<dbReference type="EMBL" id="OMOQ01000002">
    <property type="protein sequence ID" value="SPH23948.1"/>
    <property type="molecule type" value="Genomic_DNA"/>
</dbReference>
<dbReference type="OrthoDB" id="9762420at2"/>
<evidence type="ECO:0000313" key="4">
    <source>
        <dbReference type="Proteomes" id="UP000244924"/>
    </source>
</evidence>
<keyword evidence="4" id="KW-1185">Reference proteome</keyword>
<dbReference type="RefSeq" id="WP_108854011.1">
    <property type="nucleotide sequence ID" value="NZ_OMOQ01000002.1"/>
</dbReference>
<dbReference type="Gene3D" id="2.40.50.230">
    <property type="entry name" value="Gp5 N-terminal domain"/>
    <property type="match status" value="1"/>
</dbReference>
<feature type="region of interest" description="Disordered" evidence="1">
    <location>
        <begin position="97"/>
        <end position="116"/>
    </location>
</feature>
<dbReference type="InterPro" id="IPR006531">
    <property type="entry name" value="Gp5/Vgr_OB"/>
</dbReference>
<dbReference type="Pfam" id="PF04717">
    <property type="entry name" value="Phage_base_V"/>
    <property type="match status" value="1"/>
</dbReference>
<proteinExistence type="predicted"/>
<reference evidence="3 4" key="1">
    <citation type="submission" date="2018-03" db="EMBL/GenBank/DDBJ databases">
        <authorList>
            <person name="Keele B.F."/>
        </authorList>
    </citation>
    <scope>NUCLEOTIDE SEQUENCE [LARGE SCALE GENOMIC DNA]</scope>
    <source>
        <strain evidence="3 4">CECT 8626</strain>
    </source>
</reference>
<sequence length="213" mass="22691">MNMLGAMRPSEAERASDGFPRGLAFGVVTTNDGDPEGLGRVRVKLELHSEGQESFWARVAAPMAGGDIGFYTLPDVGDEVLVGFIAEDPTHPVILGGVWNGQKAPPDTNGEGEGNDRKIFRTRKKHELRFDDGDAHEIELLLADGPRFHLTQDFALLEDANGNKVKIEAGGAITIEASQSITLTAPTVKIDAQQAEVSGSANCKVSGALVEIN</sequence>
<dbReference type="SUPFAM" id="SSF69255">
    <property type="entry name" value="gp5 N-terminal domain-like"/>
    <property type="match status" value="1"/>
</dbReference>
<dbReference type="Proteomes" id="UP000244924">
    <property type="component" value="Unassembled WGS sequence"/>
</dbReference>
<dbReference type="SUPFAM" id="SSF69349">
    <property type="entry name" value="Phage fibre proteins"/>
    <property type="match status" value="1"/>
</dbReference>
<name>A0A2R8BKP5_9RHOB</name>
<dbReference type="GO" id="GO:0016874">
    <property type="term" value="F:ligase activity"/>
    <property type="evidence" value="ECO:0007669"/>
    <property type="project" value="UniProtKB-KW"/>
</dbReference>
<evidence type="ECO:0000259" key="2">
    <source>
        <dbReference type="Pfam" id="PF04717"/>
    </source>
</evidence>
<protein>
    <submittedName>
        <fullName evidence="3">Actin cross-linking toxin VgrG1</fullName>
        <ecNumber evidence="3">6.3.2.-</ecNumber>
    </submittedName>
</protein>
<dbReference type="EC" id="6.3.2.-" evidence="3"/>
<gene>
    <name evidence="3" type="primary">vgrG1_2</name>
    <name evidence="3" type="ORF">DEA8626_03025</name>
</gene>
<evidence type="ECO:0000313" key="3">
    <source>
        <dbReference type="EMBL" id="SPH23948.1"/>
    </source>
</evidence>
<dbReference type="InterPro" id="IPR037026">
    <property type="entry name" value="Vgr_OB-fold_dom_sf"/>
</dbReference>
<dbReference type="AlphaFoldDB" id="A0A2R8BKP5"/>
<evidence type="ECO:0000256" key="1">
    <source>
        <dbReference type="SAM" id="MobiDB-lite"/>
    </source>
</evidence>
<keyword evidence="3" id="KW-0436">Ligase</keyword>
<accession>A0A2R8BKP5</accession>
<feature type="domain" description="Gp5/Type VI secretion system Vgr protein OB-fold" evidence="2">
    <location>
        <begin position="26"/>
        <end position="99"/>
    </location>
</feature>
<organism evidence="3 4">
    <name type="scientific">Albidovulum aquaemixtae</name>
    <dbReference type="NCBI Taxonomy" id="1542388"/>
    <lineage>
        <taxon>Bacteria</taxon>
        <taxon>Pseudomonadati</taxon>
        <taxon>Pseudomonadota</taxon>
        <taxon>Alphaproteobacteria</taxon>
        <taxon>Rhodobacterales</taxon>
        <taxon>Paracoccaceae</taxon>
        <taxon>Albidovulum</taxon>
    </lineage>
</organism>